<sequence>MKFGTEELIADLTVSAGKAVIFSPTFQGNYSPDEIITQTRVVGGTNVTARARVISWNPTTKVLKYYQNDVDGIFPEVTGTQNEFDGSNVISGATSGAAGTPDTNFPAVPNTSSRTINATEYDLGMKFNNGYAKPEIKSNSGNVVYIDNRRAISRANDQVEDIKIVIEF</sequence>
<dbReference type="EMBL" id="KJ019042">
    <property type="protein sequence ID" value="AIX17740.1"/>
    <property type="molecule type" value="Genomic_DNA"/>
</dbReference>
<dbReference type="SUPFAM" id="SSF89433">
    <property type="entry name" value="Baseplate structural protein gp8"/>
    <property type="match status" value="1"/>
</dbReference>
<organism evidence="1 2">
    <name type="scientific">Synechococcus phage ACG-2014b</name>
    <dbReference type="NCBI Taxonomy" id="1493508"/>
    <lineage>
        <taxon>Viruses</taxon>
        <taxon>Duplodnaviria</taxon>
        <taxon>Heunggongvirae</taxon>
        <taxon>Uroviricota</taxon>
        <taxon>Caudoviricetes</taxon>
        <taxon>Pantevenvirales</taxon>
        <taxon>Kyanoviridae</taxon>
        <taxon>Nereusvirus</taxon>
        <taxon>Nereusvirus tusconc4</taxon>
    </lineage>
</organism>
<evidence type="ECO:0000313" key="1">
    <source>
        <dbReference type="EMBL" id="AIX17740.1"/>
    </source>
</evidence>
<protein>
    <submittedName>
        <fullName evidence="1">Baseplate wedge protein</fullName>
    </submittedName>
</protein>
<evidence type="ECO:0000313" key="2">
    <source>
        <dbReference type="Proteomes" id="UP000185338"/>
    </source>
</evidence>
<accession>A0A0E3EYC0</accession>
<dbReference type="Proteomes" id="UP000185338">
    <property type="component" value="Segment"/>
</dbReference>
<proteinExistence type="predicted"/>
<gene>
    <name evidence="1" type="ORF">Syn7803C67_88</name>
</gene>
<reference evidence="1 2" key="1">
    <citation type="submission" date="2013-12" db="EMBL/GenBank/DDBJ databases">
        <title>Ecological redundancy of diverse viral populations within a natural community.</title>
        <authorList>
            <person name="Gregory A.C."/>
            <person name="LaButti K."/>
            <person name="Copeland A."/>
            <person name="Woyke T."/>
            <person name="Sullivan M.B."/>
        </authorList>
    </citation>
    <scope>NUCLEOTIDE SEQUENCE [LARGE SCALE GENOMIC DNA]</scope>
    <source>
        <strain evidence="1">Syn7803C67</strain>
    </source>
</reference>
<name>A0A0E3EYC0_9CAUD</name>
<dbReference type="Gene3D" id="2.60.340.10">
    <property type="entry name" value="baseplate structural protein gp8, domain 1"/>
    <property type="match status" value="1"/>
</dbReference>
<dbReference type="InterPro" id="IPR036327">
    <property type="entry name" value="Gp8_sf"/>
</dbReference>